<evidence type="ECO:0000256" key="3">
    <source>
        <dbReference type="ARBA" id="ARBA00022723"/>
    </source>
</evidence>
<dbReference type="GO" id="GO:0016787">
    <property type="term" value="F:hydrolase activity"/>
    <property type="evidence" value="ECO:0007669"/>
    <property type="project" value="UniProtKB-KW"/>
</dbReference>
<keyword evidence="3 7" id="KW-0479">Metal-binding</keyword>
<dbReference type="FunCoup" id="A0A165V1P6">
    <property type="interactions" value="1"/>
</dbReference>
<sequence>MSRRPCAFYNTPGGCRRGNECSFEHGPANEPGSSHTRDALRGSQLGRGRGRGRGRGGWVGGESNRPHSPSSAPQSSSSSAHFGSAPPGVCREFWSSGTCKHEFKCRYRHEQPPGRRNCSPSSTPNEDTTAIARLAPFLTEAGLERLAGPGVDAYTSLPVSGSRSFTPTEAQTHLRVYLYNDYRFRGVQNIYSLGKILHSANAMNTSWTQEDGQLLLSALATGNGLLRLIDVILWPKVSMQAGQSREILSFQRGYFPVLRYLSSDFVARSTLSHLVNALYSGLIMENFEYFSSVVQECMDNALSRKTFKDIIQSTSDQNAMPTYKGLRPLVLKLRDWTNAWTTVEHLKTKIDPLVAIVDREQSKIDKMARRNESGTASSSLLDCDDAIAAALLNAYEGPGEDHANGPRHDNDFVDMDRIRTIPTHDELSCRLPPFLPANIYGAPHPFPPESPQKLLDIQFRLLREELTAPLRTSAQLVMDDLRAPPNSKTRLQEIISKGGGKYRSYADKLDSIMFNVYTEVKFSSLEPDHRGLAVTMSLNAPPGRASSPQAKSRVHFWEGAAGKRLMQGGLLALVWKCGRDITVHLGVVASSSRDLTESAKQSPTRVTIRVVFFDSAIELRILQALKYQDSERQGFKILVEAPVMFEAIRPFLEALRTEPETVPFARYLVHHPRGYLAKLRIEPPAYSRRPGFGFKMDCLFDKEAGVENLVMDPRDAHSVEAARDIMKKASRLDPSQANSVVDALTREVALIQGPPGTGKSYTGVELLRVLVANKVRPILMIAFTNHALDHLLRSVLETNVTQRIVRLGSRSNDEKIAKLNIESLEMLAGQSRLDREFASHHRALKMVQQELRDLMNDFLKVSIETESIVRFIEIRDPSLWESLVNPPEWVSILHQLQAEDNQGYQTVGRRGQATNVDNSLYAFWRRTGDLDFIASLVSPPRRSAFTSIQTGTRNRSPRGDNKFDVLRETDMSDPFVRSETPDEELVLAPEEEWMGISYSDEEDLVALQTKEETIPEEADSKLIAAPGVLQASDLCDPTGFFAFFGLPHIPSLPTGNRPVDELLDQHDIWSLSKAEREKLHAAWEEQLRTELYENQVADFERLRRRHSEVLQEYNEGKQESRRNLLQNVDIIGCTTTGAAKLTALLKSIAPRVLLVEEAGQVLEAHVLGSLVPSIQHLIMIGDPLQLRPTLNNFGLSMNSRQGAQLYRFDMSLMERLSSGGLPMSRIDIQRRMRPSIANLIRNTLYPTLEDHDLVRQYPPVRGFAQNVFFFSHNHAESGGDDSGKYNTFEVEMIKDLVKYLLRYTCSISTSHFILTLILFRQGCYSNEGDIVVLCAYLGQLARMRDALSDEITVVIDERDQELLAEREEEAEGAPEEKGVAVEHMKISKRVRLRTIDNYQGEEAEIVILSLVRNSGGSDEDDEPLHRTNIGFLKSENRTNVALSRAKQGLFIMGNAQNLSLKSKMWRSILFELESSGAVGGAFPIACQRHPDRAEYVSEPGQLPRVAPDGGCMQACDARLSCGHVCPYKCHSDDPRHVSVVCSQPCRRLCSRNHPCPKQCSTLCDQCMYQVADVELPCGHRAQSVPCYMLDRLSDVYCTVSVKKQLPTCEHLADMRCSQDPASHQCRSICGGTMSCCGRPCKSFCFECQGRNTPAANLSNPVEEEDAPPVATIQRKSHVEHPCERTLPCEHRCQQACSENHECTRECKEPCRQVCVHARCKNYCSTPCSPCQEQCTWACAHYTCPVPCGSVCARLPCDKRCDKMLSCSHRCPSVCGEDCSIQICPVCATEDEKSRIVDFIMQETLGNVDPDQETLDQLLITLPNCRHVFTVETLDGLCDIKAYYNEDGKWLSLKQPPPGFMKPPVCPTCRAAITAPRYGRVFKRADLDILEKNVANRMARSLSSISDSMAVMSKADMENQLKEEAKKVQVASVSRVDERRKERQKKRQGLLDAKRDTPVTRVALDPQAVEWHGLSPADAGPWKKVVRPLLQAYEQAVRLSETRSAHINAWESAFSCLVQRELDVALTDPSHAPRNPREHAMRMARMLVGQPKPQADKRFCVEAFWVTINVRFTLADLAQTWMDTLKNGGKYPEKYWQMWGMYRRFLLQTCLCDAKIVLDIATQSGARRQMTTTSLLIMRAELEMFRLNIKMNQDSGIFNNNQRDKLLRTTTAKREEAASYRLAVIKAHVQKIRDQSEADWLRENFARIAETICEEWGTLENAVRTADRYEPVSLDEQMSVIKAFKQEFGYGGHYYTCPNGHIYVIADCGGANQVSRCPECGAQVGGSGHNLLSGNRRAEDMERLATQEGYRESPWQWGRA</sequence>
<dbReference type="InterPro" id="IPR047187">
    <property type="entry name" value="SF1_C_Upf1"/>
</dbReference>
<dbReference type="STRING" id="1314782.A0A165V1P6"/>
<comment type="subcellular location">
    <subcellularLocation>
        <location evidence="1">Cytoplasm</location>
    </subcellularLocation>
</comment>
<feature type="region of interest" description="Disordered" evidence="8">
    <location>
        <begin position="1934"/>
        <end position="1953"/>
    </location>
</feature>
<dbReference type="PANTHER" id="PTHR10887">
    <property type="entry name" value="DNA2/NAM7 HELICASE FAMILY"/>
    <property type="match status" value="1"/>
</dbReference>
<dbReference type="InParanoid" id="A0A165V1P6"/>
<feature type="region of interest" description="Disordered" evidence="8">
    <location>
        <begin position="1"/>
        <end position="83"/>
    </location>
</feature>
<evidence type="ECO:0000256" key="8">
    <source>
        <dbReference type="SAM" id="MobiDB-lite"/>
    </source>
</evidence>
<dbReference type="GO" id="GO:0004386">
    <property type="term" value="F:helicase activity"/>
    <property type="evidence" value="ECO:0007669"/>
    <property type="project" value="InterPro"/>
</dbReference>
<dbReference type="Gene3D" id="3.40.50.300">
    <property type="entry name" value="P-loop containing nucleotide triphosphate hydrolases"/>
    <property type="match status" value="3"/>
</dbReference>
<dbReference type="SUPFAM" id="SSF52540">
    <property type="entry name" value="P-loop containing nucleoside triphosphate hydrolases"/>
    <property type="match status" value="1"/>
</dbReference>
<dbReference type="InterPro" id="IPR041679">
    <property type="entry name" value="DNA2/NAM7-like_C"/>
</dbReference>
<evidence type="ECO:0000256" key="7">
    <source>
        <dbReference type="PROSITE-ProRule" id="PRU00723"/>
    </source>
</evidence>
<dbReference type="InterPro" id="IPR036855">
    <property type="entry name" value="Znf_CCCH_sf"/>
</dbReference>
<dbReference type="GO" id="GO:0031048">
    <property type="term" value="P:regulatory ncRNA-mediated heterochromatin formation"/>
    <property type="evidence" value="ECO:0007669"/>
    <property type="project" value="TreeGrafter"/>
</dbReference>
<evidence type="ECO:0000313" key="11">
    <source>
        <dbReference type="EMBL" id="KZT29020.1"/>
    </source>
</evidence>
<dbReference type="CDD" id="cd06008">
    <property type="entry name" value="NF-X1-zinc-finger"/>
    <property type="match status" value="1"/>
</dbReference>
<dbReference type="GO" id="GO:0031380">
    <property type="term" value="C:nuclear RNA-directed RNA polymerase complex"/>
    <property type="evidence" value="ECO:0007669"/>
    <property type="project" value="TreeGrafter"/>
</dbReference>
<keyword evidence="2" id="KW-0963">Cytoplasm</keyword>
<feature type="domain" description="C3H1-type" evidence="9">
    <location>
        <begin position="84"/>
        <end position="112"/>
    </location>
</feature>
<dbReference type="InterPro" id="IPR046439">
    <property type="entry name" value="ZF_RZ_dom"/>
</dbReference>
<dbReference type="CDD" id="cd18808">
    <property type="entry name" value="SF1_C_Upf1"/>
    <property type="match status" value="1"/>
</dbReference>
<evidence type="ECO:0000256" key="4">
    <source>
        <dbReference type="ARBA" id="ARBA00022771"/>
    </source>
</evidence>
<dbReference type="PANTHER" id="PTHR10887:SF445">
    <property type="entry name" value="NFX1-TYPE ZINC FINGER-CONTAINING PROTEIN 1"/>
    <property type="match status" value="1"/>
</dbReference>
<name>A0A165V1P6_9AGAM</name>
<feature type="zinc finger region" description="C3H1-type" evidence="7">
    <location>
        <begin position="1"/>
        <end position="28"/>
    </location>
</feature>
<dbReference type="Pfam" id="PF13087">
    <property type="entry name" value="AAA_12"/>
    <property type="match status" value="1"/>
</dbReference>
<dbReference type="OrthoDB" id="2423195at2759"/>
<evidence type="ECO:0000256" key="1">
    <source>
        <dbReference type="ARBA" id="ARBA00004496"/>
    </source>
</evidence>
<dbReference type="Proteomes" id="UP000076761">
    <property type="component" value="Unassembled WGS sequence"/>
</dbReference>
<dbReference type="PROSITE" id="PS51981">
    <property type="entry name" value="ZF_RZ"/>
    <property type="match status" value="1"/>
</dbReference>
<keyword evidence="12" id="KW-1185">Reference proteome</keyword>
<proteinExistence type="predicted"/>
<protein>
    <submittedName>
        <fullName evidence="11">p-loop containing nucleoside triphosphate hydrolase protein</fullName>
    </submittedName>
</protein>
<evidence type="ECO:0000259" key="10">
    <source>
        <dbReference type="PROSITE" id="PS51981"/>
    </source>
</evidence>
<dbReference type="GO" id="GO:0005737">
    <property type="term" value="C:cytoplasm"/>
    <property type="evidence" value="ECO:0007669"/>
    <property type="project" value="UniProtKB-SubCell"/>
</dbReference>
<evidence type="ECO:0000259" key="9">
    <source>
        <dbReference type="PROSITE" id="PS50103"/>
    </source>
</evidence>
<evidence type="ECO:0000256" key="2">
    <source>
        <dbReference type="ARBA" id="ARBA00022490"/>
    </source>
</evidence>
<dbReference type="EMBL" id="KV425555">
    <property type="protein sequence ID" value="KZT29020.1"/>
    <property type="molecule type" value="Genomic_DNA"/>
</dbReference>
<feature type="zinc finger region" description="C3H1-type" evidence="7">
    <location>
        <begin position="84"/>
        <end position="112"/>
    </location>
</feature>
<dbReference type="InterPro" id="IPR041677">
    <property type="entry name" value="DNA2/NAM7_AAA_11"/>
</dbReference>
<keyword evidence="5 7" id="KW-0862">Zinc</keyword>
<feature type="compositionally biased region" description="Low complexity" evidence="8">
    <location>
        <begin position="66"/>
        <end position="83"/>
    </location>
</feature>
<dbReference type="GO" id="GO:0002376">
    <property type="term" value="P:immune system process"/>
    <property type="evidence" value="ECO:0007669"/>
    <property type="project" value="UniProtKB-KW"/>
</dbReference>
<dbReference type="InterPro" id="IPR045055">
    <property type="entry name" value="DNA2/NAM7-like"/>
</dbReference>
<dbReference type="SUPFAM" id="SSF90229">
    <property type="entry name" value="CCCH zinc finger"/>
    <property type="match status" value="1"/>
</dbReference>
<keyword evidence="6" id="KW-0391">Immunity</keyword>
<dbReference type="Pfam" id="PF20173">
    <property type="entry name" value="ZnF_RZ-type"/>
    <property type="match status" value="1"/>
</dbReference>
<keyword evidence="11" id="KW-0378">Hydrolase</keyword>
<evidence type="ECO:0000256" key="5">
    <source>
        <dbReference type="ARBA" id="ARBA00022833"/>
    </source>
</evidence>
<dbReference type="Pfam" id="PF13086">
    <property type="entry name" value="AAA_11"/>
    <property type="match status" value="2"/>
</dbReference>
<dbReference type="InterPro" id="IPR027417">
    <property type="entry name" value="P-loop_NTPase"/>
</dbReference>
<gene>
    <name evidence="11" type="ORF">NEOLEDRAFT_691509</name>
</gene>
<dbReference type="SMART" id="SM00356">
    <property type="entry name" value="ZnF_C3H1"/>
    <property type="match status" value="2"/>
</dbReference>
<dbReference type="GO" id="GO:0008270">
    <property type="term" value="F:zinc ion binding"/>
    <property type="evidence" value="ECO:0007669"/>
    <property type="project" value="UniProtKB-KW"/>
</dbReference>
<feature type="domain" description="RZ-type" evidence="10">
    <location>
        <begin position="2231"/>
        <end position="2305"/>
    </location>
</feature>
<organism evidence="11 12">
    <name type="scientific">Neolentinus lepideus HHB14362 ss-1</name>
    <dbReference type="NCBI Taxonomy" id="1314782"/>
    <lineage>
        <taxon>Eukaryota</taxon>
        <taxon>Fungi</taxon>
        <taxon>Dikarya</taxon>
        <taxon>Basidiomycota</taxon>
        <taxon>Agaricomycotina</taxon>
        <taxon>Agaricomycetes</taxon>
        <taxon>Gloeophyllales</taxon>
        <taxon>Gloeophyllaceae</taxon>
        <taxon>Neolentinus</taxon>
    </lineage>
</organism>
<reference evidence="11 12" key="1">
    <citation type="journal article" date="2016" name="Mol. Biol. Evol.">
        <title>Comparative Genomics of Early-Diverging Mushroom-Forming Fungi Provides Insights into the Origins of Lignocellulose Decay Capabilities.</title>
        <authorList>
            <person name="Nagy L.G."/>
            <person name="Riley R."/>
            <person name="Tritt A."/>
            <person name="Adam C."/>
            <person name="Daum C."/>
            <person name="Floudas D."/>
            <person name="Sun H."/>
            <person name="Yadav J.S."/>
            <person name="Pangilinan J."/>
            <person name="Larsson K.H."/>
            <person name="Matsuura K."/>
            <person name="Barry K."/>
            <person name="Labutti K."/>
            <person name="Kuo R."/>
            <person name="Ohm R.A."/>
            <person name="Bhattacharya S.S."/>
            <person name="Shirouzu T."/>
            <person name="Yoshinaga Y."/>
            <person name="Martin F.M."/>
            <person name="Grigoriev I.V."/>
            <person name="Hibbett D.S."/>
        </authorList>
    </citation>
    <scope>NUCLEOTIDE SEQUENCE [LARGE SCALE GENOMIC DNA]</scope>
    <source>
        <strain evidence="11 12">HHB14362 ss-1</strain>
    </source>
</reference>
<evidence type="ECO:0000313" key="12">
    <source>
        <dbReference type="Proteomes" id="UP000076761"/>
    </source>
</evidence>
<dbReference type="InterPro" id="IPR000571">
    <property type="entry name" value="Znf_CCCH"/>
</dbReference>
<feature type="domain" description="C3H1-type" evidence="9">
    <location>
        <begin position="1"/>
        <end position="28"/>
    </location>
</feature>
<keyword evidence="4 7" id="KW-0863">Zinc-finger</keyword>
<accession>A0A165V1P6</accession>
<dbReference type="PROSITE" id="PS50103">
    <property type="entry name" value="ZF_C3H1"/>
    <property type="match status" value="2"/>
</dbReference>
<evidence type="ECO:0000256" key="6">
    <source>
        <dbReference type="ARBA" id="ARBA00022859"/>
    </source>
</evidence>